<dbReference type="EMBL" id="ADLV01000018">
    <property type="protein sequence ID" value="EGK02328.1"/>
    <property type="molecule type" value="Genomic_DNA"/>
</dbReference>
<organism evidence="1 2">
    <name type="scientific">Dysgonomonas gadei ATCC BAA-286</name>
    <dbReference type="NCBI Taxonomy" id="742766"/>
    <lineage>
        <taxon>Bacteria</taxon>
        <taxon>Pseudomonadati</taxon>
        <taxon>Bacteroidota</taxon>
        <taxon>Bacteroidia</taxon>
        <taxon>Bacteroidales</taxon>
        <taxon>Dysgonomonadaceae</taxon>
        <taxon>Dysgonomonas</taxon>
    </lineage>
</organism>
<proteinExistence type="predicted"/>
<reference evidence="1 2" key="1">
    <citation type="submission" date="2011-04" db="EMBL/GenBank/DDBJ databases">
        <title>The Genome Sequence of Dysgonomonas gadei ATCC BAA-286.</title>
        <authorList>
            <consortium name="The Broad Institute Genome Sequencing Platform"/>
            <person name="Earl A."/>
            <person name="Ward D."/>
            <person name="Feldgarden M."/>
            <person name="Gevers D."/>
            <person name="Pudlo N."/>
            <person name="Martens E."/>
            <person name="Allen-Vercoe E."/>
            <person name="Young S.K."/>
            <person name="Zeng Q."/>
            <person name="Gargeya S."/>
            <person name="Fitzgerald M."/>
            <person name="Haas B."/>
            <person name="Abouelleil A."/>
            <person name="Alvarado L."/>
            <person name="Arachchi H.M."/>
            <person name="Berlin A."/>
            <person name="Brown A."/>
            <person name="Chapman S.B."/>
            <person name="Chen Z."/>
            <person name="Dunbar C."/>
            <person name="Freedman E."/>
            <person name="Gearin G."/>
            <person name="Gellesch M."/>
            <person name="Goldberg J."/>
            <person name="Griggs A."/>
            <person name="Gujja S."/>
            <person name="Heiman D."/>
            <person name="Howarth C."/>
            <person name="Larson L."/>
            <person name="Lui A."/>
            <person name="MacDonald P.J.P."/>
            <person name="Mehta T."/>
            <person name="Montmayeur A."/>
            <person name="Murphy C."/>
            <person name="Neiman D."/>
            <person name="Pearson M."/>
            <person name="Priest M."/>
            <person name="Roberts A."/>
            <person name="Saif S."/>
            <person name="Shea T."/>
            <person name="Shenoy N."/>
            <person name="Sisk P."/>
            <person name="Stolte C."/>
            <person name="Sykes S."/>
            <person name="Yandava C."/>
            <person name="Wortman J."/>
            <person name="Nusbaum C."/>
            <person name="Birren B."/>
        </authorList>
    </citation>
    <scope>NUCLEOTIDE SEQUENCE [LARGE SCALE GENOMIC DNA]</scope>
    <source>
        <strain evidence="1 2">ATCC BAA-286</strain>
    </source>
</reference>
<evidence type="ECO:0000313" key="1">
    <source>
        <dbReference type="EMBL" id="EGK02328.1"/>
    </source>
</evidence>
<gene>
    <name evidence="1" type="ORF">HMPREF9455_01598</name>
</gene>
<dbReference type="Proteomes" id="UP000004913">
    <property type="component" value="Unassembled WGS sequence"/>
</dbReference>
<dbReference type="AlphaFoldDB" id="F5IWY1"/>
<evidence type="ECO:0000313" key="2">
    <source>
        <dbReference type="Proteomes" id="UP000004913"/>
    </source>
</evidence>
<dbReference type="RefSeq" id="WP_006799113.1">
    <property type="nucleotide sequence ID" value="NZ_GL891981.1"/>
</dbReference>
<keyword evidence="2" id="KW-1185">Reference proteome</keyword>
<accession>F5IWY1</accession>
<name>F5IWY1_9BACT</name>
<dbReference type="HOGENOM" id="CLU_2141945_0_0_10"/>
<protein>
    <submittedName>
        <fullName evidence="1">Uncharacterized protein</fullName>
    </submittedName>
</protein>
<sequence length="112" mass="13204">MNNKTLIDGEYIFLGNMNKKDDYGLFSSFVFLNDDKNKIFFTAENPDELVKYGKYEMRVRDKILVETGFVTKAKVKWRGSLIINIRTCGKKIKRTFSIRNHVSIQDCRKLRK</sequence>
<comment type="caution">
    <text evidence="1">The sequence shown here is derived from an EMBL/GenBank/DDBJ whole genome shotgun (WGS) entry which is preliminary data.</text>
</comment>